<evidence type="ECO:0000256" key="2">
    <source>
        <dbReference type="ARBA" id="ARBA00022517"/>
    </source>
</evidence>
<dbReference type="InterPro" id="IPR007177">
    <property type="entry name" value="Tsr3_C"/>
</dbReference>
<keyword evidence="5 6" id="KW-0949">S-adenosyl-L-methionine</keyword>
<keyword evidence="1 6" id="KW-0963">Cytoplasm</keyword>
<evidence type="ECO:0000256" key="6">
    <source>
        <dbReference type="HAMAP-Rule" id="MF_03146"/>
    </source>
</evidence>
<dbReference type="GO" id="GO:0005737">
    <property type="term" value="C:cytoplasm"/>
    <property type="evidence" value="ECO:0007669"/>
    <property type="project" value="UniProtKB-SubCell"/>
</dbReference>
<evidence type="ECO:0000256" key="4">
    <source>
        <dbReference type="ARBA" id="ARBA00022679"/>
    </source>
</evidence>
<evidence type="ECO:0000313" key="10">
    <source>
        <dbReference type="EMBL" id="SGY49906.1"/>
    </source>
</evidence>
<feature type="region of interest" description="Disordered" evidence="7">
    <location>
        <begin position="261"/>
        <end position="331"/>
    </location>
</feature>
<sequence length="331" mass="36539">MAPPKSRYRGSTSKGSTTHRHSTRGGGSSSTGSRTDRNVYGGVSGIEVPASAVDQEGNSEEDEGNDVDGLTREGKRLPVAMWDFDHCDPRKCSGKKLARLGLMKELRVGQKFQGVVMRLFSLVNVVPTSSSISPKGTQVVSPSDRDIVASSGVAVVECSWARLEEIPFHKIKSPHERLLPYMIAANPVNYGKPYKLTCLEAVAAALYICSFPTQAEELLSKFSWGHSFWEINGPIISRYQTCSTPESVLEMQEVIIEEMKKEEEERRREKERVEEEGDLLVLNPNHMRGAWRPHHSDEEEGSGEEDDGGGSEDGEDKVDTVTTAVGRTRLD</sequence>
<dbReference type="Proteomes" id="UP000249464">
    <property type="component" value="Unassembled WGS sequence"/>
</dbReference>
<proteinExistence type="inferred from homology"/>
<gene>
    <name evidence="10" type="primary">BQ5605_C001g00834</name>
    <name evidence="6" type="synonym">TSR3</name>
    <name evidence="10" type="ORF">BQ5605_C001G00834</name>
</gene>
<evidence type="ECO:0000256" key="3">
    <source>
        <dbReference type="ARBA" id="ARBA00022552"/>
    </source>
</evidence>
<dbReference type="GO" id="GO:0005634">
    <property type="term" value="C:nucleus"/>
    <property type="evidence" value="ECO:0007669"/>
    <property type="project" value="UniProtKB-SubCell"/>
</dbReference>
<feature type="compositionally biased region" description="Basic and acidic residues" evidence="7">
    <location>
        <begin position="261"/>
        <end position="273"/>
    </location>
</feature>
<organism evidence="10 11">
    <name type="scientific">Microbotryum silenes-dioicae</name>
    <dbReference type="NCBI Taxonomy" id="796604"/>
    <lineage>
        <taxon>Eukaryota</taxon>
        <taxon>Fungi</taxon>
        <taxon>Dikarya</taxon>
        <taxon>Basidiomycota</taxon>
        <taxon>Pucciniomycotina</taxon>
        <taxon>Microbotryomycetes</taxon>
        <taxon>Microbotryales</taxon>
        <taxon>Microbotryaceae</taxon>
        <taxon>Microbotryum</taxon>
    </lineage>
</organism>
<keyword evidence="6" id="KW-0539">Nucleus</keyword>
<dbReference type="STRING" id="796604.A0A2X0MYX4"/>
<comment type="subcellular location">
    <subcellularLocation>
        <location evidence="6">Cytoplasm</location>
    </subcellularLocation>
    <subcellularLocation>
        <location evidence="6">Nucleus</location>
    </subcellularLocation>
</comment>
<feature type="compositionally biased region" description="Acidic residues" evidence="7">
    <location>
        <begin position="57"/>
        <end position="66"/>
    </location>
</feature>
<evidence type="ECO:0000313" key="11">
    <source>
        <dbReference type="Proteomes" id="UP000249464"/>
    </source>
</evidence>
<dbReference type="AlphaFoldDB" id="A0A2X0MYX4"/>
<feature type="binding site" evidence="6">
    <location>
        <position position="179"/>
    </location>
    <ligand>
        <name>S-adenosyl-L-methionine</name>
        <dbReference type="ChEBI" id="CHEBI:59789"/>
    </ligand>
</feature>
<evidence type="ECO:0000256" key="1">
    <source>
        <dbReference type="ARBA" id="ARBA00022490"/>
    </source>
</evidence>
<feature type="compositionally biased region" description="Acidic residues" evidence="7">
    <location>
        <begin position="298"/>
        <end position="316"/>
    </location>
</feature>
<dbReference type="InterPro" id="IPR022968">
    <property type="entry name" value="Tsr3-like"/>
</dbReference>
<keyword evidence="3 6" id="KW-0698">rRNA processing</keyword>
<feature type="region of interest" description="Disordered" evidence="7">
    <location>
        <begin position="1"/>
        <end position="72"/>
    </location>
</feature>
<dbReference type="NCBIfam" id="NF002621">
    <property type="entry name" value="PRK02287.1"/>
    <property type="match status" value="1"/>
</dbReference>
<evidence type="ECO:0000256" key="7">
    <source>
        <dbReference type="SAM" id="MobiDB-lite"/>
    </source>
</evidence>
<comment type="catalytic activity">
    <reaction evidence="6">
        <text>N(1)-methylpseudouridine(1191) in yeast 18S rRNA + S-adenosyl-L-methionine = N(1)-methyl-N(3)-[(3S)-3-amino-3-carboxypropyl]pseudouridine(1191) in yeast 18S rRNA + S-methyl-5'-thioadenosine + H(+)</text>
        <dbReference type="Rhea" id="RHEA:63300"/>
        <dbReference type="Rhea" id="RHEA-COMP:13852"/>
        <dbReference type="Rhea" id="RHEA-COMP:16309"/>
        <dbReference type="ChEBI" id="CHEBI:15378"/>
        <dbReference type="ChEBI" id="CHEBI:17509"/>
        <dbReference type="ChEBI" id="CHEBI:59789"/>
        <dbReference type="ChEBI" id="CHEBI:74890"/>
        <dbReference type="ChEBI" id="CHEBI:146234"/>
    </reaction>
</comment>
<feature type="binding site" evidence="6">
    <location>
        <position position="156"/>
    </location>
    <ligand>
        <name>S-adenosyl-L-methionine</name>
        <dbReference type="ChEBI" id="CHEBI:59789"/>
    </ligand>
</feature>
<feature type="binding site" evidence="6">
    <location>
        <position position="194"/>
    </location>
    <ligand>
        <name>S-adenosyl-L-methionine</name>
        <dbReference type="ChEBI" id="CHEBI:59789"/>
    </ligand>
</feature>
<keyword evidence="4 6" id="KW-0808">Transferase</keyword>
<dbReference type="PANTHER" id="PTHR20426:SF0">
    <property type="entry name" value="18S RRNA AMINOCARBOXYPROPYLTRANSFERASE"/>
    <property type="match status" value="1"/>
</dbReference>
<dbReference type="GO" id="GO:0106388">
    <property type="term" value="F:rRNA small subunit aminocarboxypropyltransferase activity"/>
    <property type="evidence" value="ECO:0007669"/>
    <property type="project" value="UniProtKB-EC"/>
</dbReference>
<evidence type="ECO:0000256" key="5">
    <source>
        <dbReference type="ARBA" id="ARBA00022691"/>
    </source>
</evidence>
<feature type="domain" description="RNase L inhibitor RLI-like possible metal-binding" evidence="9">
    <location>
        <begin position="78"/>
        <end position="111"/>
    </location>
</feature>
<comment type="similarity">
    <text evidence="6">Belongs to the TDD superfamily. TSR3 family.</text>
</comment>
<comment type="function">
    <text evidence="6">Aminocarboxypropyltransferase that catalyzes the aminocarboxypropyl transfer on pseudouridine at position 1191 (Psi1191) in 18S rRNA. It constitutes the last step in biosynthesis of the hypermodified N1-methyl-N3-(3-amino-3-carboxypropyl) pseudouridine (m1acp3-Psi) conserved in eukaryotic 18S rRNA.</text>
</comment>
<dbReference type="EC" id="2.5.1.157" evidence="6"/>
<comment type="catalytic activity">
    <reaction evidence="6">
        <text>an N(1)-methylpseudouridine in rRNA + S-adenosyl-L-methionine = N(1)-methyl-N(3)-[(3S)-3-amino-3-carboxypropyl]pseudouridine in rRNA + S-methyl-5'-thioadenosine + H(+)</text>
        <dbReference type="Rhea" id="RHEA:63296"/>
        <dbReference type="Rhea" id="RHEA-COMP:11634"/>
        <dbReference type="Rhea" id="RHEA-COMP:16310"/>
        <dbReference type="ChEBI" id="CHEBI:15378"/>
        <dbReference type="ChEBI" id="CHEBI:17509"/>
        <dbReference type="ChEBI" id="CHEBI:59789"/>
        <dbReference type="ChEBI" id="CHEBI:74890"/>
        <dbReference type="ChEBI" id="CHEBI:146234"/>
        <dbReference type="EC" id="2.5.1.157"/>
    </reaction>
</comment>
<reference evidence="10 11" key="1">
    <citation type="submission" date="2016-11" db="EMBL/GenBank/DDBJ databases">
        <authorList>
            <person name="Jaros S."/>
            <person name="Januszkiewicz K."/>
            <person name="Wedrychowicz H."/>
        </authorList>
    </citation>
    <scope>NUCLEOTIDE SEQUENCE [LARGE SCALE GENOMIC DNA]</scope>
</reference>
<protein>
    <recommendedName>
        <fullName evidence="6">18S rRNA aminocarboxypropyltransferase</fullName>
        <ecNumber evidence="6">2.5.1.157</ecNumber>
    </recommendedName>
</protein>
<evidence type="ECO:0000259" key="8">
    <source>
        <dbReference type="Pfam" id="PF04034"/>
    </source>
</evidence>
<dbReference type="Pfam" id="PF04034">
    <property type="entry name" value="Ribo_biogen_C"/>
    <property type="match status" value="1"/>
</dbReference>
<dbReference type="HAMAP" id="MF_01116">
    <property type="entry name" value="TSR3"/>
    <property type="match status" value="1"/>
</dbReference>
<dbReference type="Pfam" id="PF04068">
    <property type="entry name" value="Fer4_RLI"/>
    <property type="match status" value="1"/>
</dbReference>
<dbReference type="GO" id="GO:0030490">
    <property type="term" value="P:maturation of SSU-rRNA"/>
    <property type="evidence" value="ECO:0007669"/>
    <property type="project" value="TreeGrafter"/>
</dbReference>
<dbReference type="InterPro" id="IPR007209">
    <property type="entry name" value="RNaseL-inhib-like_metal-bd_dom"/>
</dbReference>
<accession>A0A2X0MYX4</accession>
<dbReference type="EMBL" id="FQNC01000043">
    <property type="protein sequence ID" value="SGY49906.1"/>
    <property type="molecule type" value="Genomic_DNA"/>
</dbReference>
<feature type="binding site" evidence="6">
    <location>
        <position position="93"/>
    </location>
    <ligand>
        <name>S-adenosyl-L-methionine</name>
        <dbReference type="ChEBI" id="CHEBI:59789"/>
    </ligand>
</feature>
<dbReference type="GO" id="GO:0000455">
    <property type="term" value="P:enzyme-directed rRNA pseudouridine synthesis"/>
    <property type="evidence" value="ECO:0007669"/>
    <property type="project" value="UniProtKB-UniRule"/>
</dbReference>
<feature type="domain" description="16S/18S rRNA aminocarboxypropyltransferase Tsr3 C-terminal" evidence="8">
    <location>
        <begin position="132"/>
        <end position="254"/>
    </location>
</feature>
<dbReference type="GO" id="GO:1904047">
    <property type="term" value="F:S-adenosyl-L-methionine binding"/>
    <property type="evidence" value="ECO:0007669"/>
    <property type="project" value="UniProtKB-UniRule"/>
</dbReference>
<keyword evidence="2 6" id="KW-0690">Ribosome biogenesis</keyword>
<keyword evidence="11" id="KW-1185">Reference proteome</keyword>
<name>A0A2X0MYX4_9BASI</name>
<dbReference type="PANTHER" id="PTHR20426">
    <property type="entry name" value="RIBOSOME BIOGENESIS PROTEIN TSR3 HOMOLOG"/>
    <property type="match status" value="1"/>
</dbReference>
<evidence type="ECO:0000259" key="9">
    <source>
        <dbReference type="Pfam" id="PF04068"/>
    </source>
</evidence>